<accession>A0A0D7AFE1</accession>
<dbReference type="Proteomes" id="UP000054144">
    <property type="component" value="Unassembled WGS sequence"/>
</dbReference>
<keyword evidence="1" id="KW-0472">Membrane</keyword>
<evidence type="ECO:0000256" key="1">
    <source>
        <dbReference type="SAM" id="Phobius"/>
    </source>
</evidence>
<name>A0A0D7AFE1_9AGAR</name>
<dbReference type="AlphaFoldDB" id="A0A0D7AFE1"/>
<keyword evidence="3" id="KW-1185">Reference proteome</keyword>
<feature type="transmembrane region" description="Helical" evidence="1">
    <location>
        <begin position="27"/>
        <end position="48"/>
    </location>
</feature>
<organism evidence="2 3">
    <name type="scientific">Fistulina hepatica ATCC 64428</name>
    <dbReference type="NCBI Taxonomy" id="1128425"/>
    <lineage>
        <taxon>Eukaryota</taxon>
        <taxon>Fungi</taxon>
        <taxon>Dikarya</taxon>
        <taxon>Basidiomycota</taxon>
        <taxon>Agaricomycotina</taxon>
        <taxon>Agaricomycetes</taxon>
        <taxon>Agaricomycetidae</taxon>
        <taxon>Agaricales</taxon>
        <taxon>Fistulinaceae</taxon>
        <taxon>Fistulina</taxon>
    </lineage>
</organism>
<dbReference type="EMBL" id="KN881681">
    <property type="protein sequence ID" value="KIY50117.1"/>
    <property type="molecule type" value="Genomic_DNA"/>
</dbReference>
<evidence type="ECO:0000313" key="2">
    <source>
        <dbReference type="EMBL" id="KIY50117.1"/>
    </source>
</evidence>
<protein>
    <submittedName>
        <fullName evidence="2">Uncharacterized protein</fullName>
    </submittedName>
</protein>
<keyword evidence="1" id="KW-1133">Transmembrane helix</keyword>
<sequence length="55" mass="6275">MRQRWQEDPELNRPSPSPELVRVGPRLNCLVSFFYLFLVMSASFSSLASSSSAWP</sequence>
<keyword evidence="1" id="KW-0812">Transmembrane</keyword>
<gene>
    <name evidence="2" type="ORF">FISHEDRAFT_72016</name>
</gene>
<reference evidence="2 3" key="1">
    <citation type="journal article" date="2015" name="Fungal Genet. Biol.">
        <title>Evolution of novel wood decay mechanisms in Agaricales revealed by the genome sequences of Fistulina hepatica and Cylindrobasidium torrendii.</title>
        <authorList>
            <person name="Floudas D."/>
            <person name="Held B.W."/>
            <person name="Riley R."/>
            <person name="Nagy L.G."/>
            <person name="Koehler G."/>
            <person name="Ransdell A.S."/>
            <person name="Younus H."/>
            <person name="Chow J."/>
            <person name="Chiniquy J."/>
            <person name="Lipzen A."/>
            <person name="Tritt A."/>
            <person name="Sun H."/>
            <person name="Haridas S."/>
            <person name="LaButti K."/>
            <person name="Ohm R.A."/>
            <person name="Kues U."/>
            <person name="Blanchette R.A."/>
            <person name="Grigoriev I.V."/>
            <person name="Minto R.E."/>
            <person name="Hibbett D.S."/>
        </authorList>
    </citation>
    <scope>NUCLEOTIDE SEQUENCE [LARGE SCALE GENOMIC DNA]</scope>
    <source>
        <strain evidence="2 3">ATCC 64428</strain>
    </source>
</reference>
<evidence type="ECO:0000313" key="3">
    <source>
        <dbReference type="Proteomes" id="UP000054144"/>
    </source>
</evidence>
<proteinExistence type="predicted"/>